<dbReference type="EMBL" id="MZ443778">
    <property type="protein sequence ID" value="UAW53193.1"/>
    <property type="molecule type" value="Genomic_DNA"/>
</dbReference>
<evidence type="ECO:0000313" key="2">
    <source>
        <dbReference type="Proteomes" id="UP000827754"/>
    </source>
</evidence>
<dbReference type="Proteomes" id="UP000827754">
    <property type="component" value="Segment"/>
</dbReference>
<gene>
    <name evidence="1" type="ORF">pEaSNUABM30_00075</name>
</gene>
<sequence>MRMLPATANAMMRSAYNGLVGGTIPTSFTTTTNSILFYTGTMPTKAEVQALLAEATQLAGNNAVYTRIGPLLSARVADYVGGVTGNKAAMSLLANNVPVLLASAMNMRLAVSYSDNRSCYFLKDATPTWCIVVGAYSNTINLQTGNNDAGAAFLAVCSVGSEVSNADLRLVGGKVYANNTTPTDQSKAVIVNDLVLKFA</sequence>
<reference evidence="1 2" key="1">
    <citation type="submission" date="2021-06" db="EMBL/GenBank/DDBJ databases">
        <title>Complete genome sequence of Erwinia phage pEa_SNUABM_30.</title>
        <authorList>
            <person name="Kim S.G."/>
            <person name="Park S.C."/>
        </authorList>
    </citation>
    <scope>NUCLEOTIDE SEQUENCE [LARGE SCALE GENOMIC DNA]</scope>
</reference>
<organism evidence="1 2">
    <name type="scientific">Erwinia phage pEa_SNUABM_30</name>
    <dbReference type="NCBI Taxonomy" id="2869553"/>
    <lineage>
        <taxon>Viruses</taxon>
        <taxon>Duplodnaviria</taxon>
        <taxon>Heunggongvirae</taxon>
        <taxon>Uroviricota</taxon>
        <taxon>Caudoviricetes</taxon>
        <taxon>Alexandravirus</taxon>
        <taxon>Alexandravirus SNUABM30</taxon>
    </lineage>
</organism>
<name>A0AAE9BSU4_9CAUD</name>
<keyword evidence="2" id="KW-1185">Reference proteome</keyword>
<proteinExistence type="predicted"/>
<protein>
    <submittedName>
        <fullName evidence="1">Uncharacterized protein</fullName>
    </submittedName>
</protein>
<accession>A0AAE9BSU4</accession>
<evidence type="ECO:0000313" key="1">
    <source>
        <dbReference type="EMBL" id="UAW53193.1"/>
    </source>
</evidence>